<evidence type="ECO:0000313" key="2">
    <source>
        <dbReference type="Proteomes" id="UP000609849"/>
    </source>
</evidence>
<evidence type="ECO:0000313" key="1">
    <source>
        <dbReference type="EMBL" id="MBC5997731.1"/>
    </source>
</evidence>
<dbReference type="PANTHER" id="PTHR10443:SF12">
    <property type="entry name" value="DIPEPTIDASE"/>
    <property type="match status" value="1"/>
</dbReference>
<dbReference type="SUPFAM" id="SSF51556">
    <property type="entry name" value="Metallo-dependent hydrolases"/>
    <property type="match status" value="1"/>
</dbReference>
<gene>
    <name evidence="1" type="ORF">H8923_13240</name>
</gene>
<reference evidence="1 2" key="1">
    <citation type="submission" date="2020-08" db="EMBL/GenBank/DDBJ databases">
        <authorList>
            <person name="Liu C."/>
            <person name="Sun Q."/>
        </authorList>
    </citation>
    <scope>NUCLEOTIDE SEQUENCE [LARGE SCALE GENOMIC DNA]</scope>
    <source>
        <strain evidence="1 2">NSJ-18</strain>
    </source>
</reference>
<proteinExistence type="predicted"/>
<dbReference type="PANTHER" id="PTHR10443">
    <property type="entry name" value="MICROSOMAL DIPEPTIDASE"/>
    <property type="match status" value="1"/>
</dbReference>
<dbReference type="RefSeq" id="WP_153972325.1">
    <property type="nucleotide sequence ID" value="NZ_JACRWE010000006.1"/>
</dbReference>
<comment type="caution">
    <text evidence="1">The sequence shown here is derived from an EMBL/GenBank/DDBJ whole genome shotgun (WGS) entry which is preliminary data.</text>
</comment>
<organism evidence="1 2">
    <name type="scientific">Romboutsia faecis</name>
    <dbReference type="NCBI Taxonomy" id="2764597"/>
    <lineage>
        <taxon>Bacteria</taxon>
        <taxon>Bacillati</taxon>
        <taxon>Bacillota</taxon>
        <taxon>Clostridia</taxon>
        <taxon>Peptostreptococcales</taxon>
        <taxon>Peptostreptococcaceae</taxon>
        <taxon>Romboutsia</taxon>
    </lineage>
</organism>
<dbReference type="InterPro" id="IPR008257">
    <property type="entry name" value="Pept_M19"/>
</dbReference>
<dbReference type="Pfam" id="PF01244">
    <property type="entry name" value="Peptidase_M19"/>
    <property type="match status" value="1"/>
</dbReference>
<dbReference type="Gene3D" id="3.20.20.140">
    <property type="entry name" value="Metal-dependent hydrolases"/>
    <property type="match status" value="1"/>
</dbReference>
<dbReference type="InterPro" id="IPR032466">
    <property type="entry name" value="Metal_Hydrolase"/>
</dbReference>
<dbReference type="Proteomes" id="UP000609849">
    <property type="component" value="Unassembled WGS sequence"/>
</dbReference>
<dbReference type="EMBL" id="JACRWE010000006">
    <property type="protein sequence ID" value="MBC5997731.1"/>
    <property type="molecule type" value="Genomic_DNA"/>
</dbReference>
<sequence length="318" mass="36481">MLLDIHADIFSDIFSKSLKGETNIVRNHHLNKFREGGINGGIFVFWQDPDLVKHYDYNGLKLMMEYANKEREISEEFLAIAKNYDEFVQGLECNKITAMMHLEGAKSLENNLDKVKEIYDYGIRTASLTWNEENELASGASVDNSIGLKNKGKDFIKECEDVGIIIDVSHANDKSFYDIYNVSKNPIIATHSNARELCNVKRNLTNEQIKLIKETGGIIGINGYIGFIHEDEEKRDLSHLVNHIDHIVDLIGIDSVCFGFDYCDYLSLDDGECTRNLENASKSQNIIKELKNKGYKNEHIEKIAYKNFLRFIKKNFHK</sequence>
<dbReference type="PROSITE" id="PS51365">
    <property type="entry name" value="RENAL_DIPEPTIDASE_2"/>
    <property type="match status" value="1"/>
</dbReference>
<name>A0ABR7JSY7_9FIRM</name>
<protein>
    <submittedName>
        <fullName evidence="1">Membrane dipeptidase</fullName>
    </submittedName>
</protein>
<keyword evidence="2" id="KW-1185">Reference proteome</keyword>
<accession>A0ABR7JSY7</accession>